<feature type="domain" description="N-acetylmuramoyl-L-alanine amidase" evidence="8">
    <location>
        <begin position="14"/>
        <end position="156"/>
    </location>
</feature>
<keyword evidence="10" id="KW-1185">Reference proteome</keyword>
<name>A0ABR9AW49_9BACL</name>
<keyword evidence="4" id="KW-0378">Hydrolase</keyword>
<evidence type="ECO:0000313" key="9">
    <source>
        <dbReference type="EMBL" id="MBD8498358.1"/>
    </source>
</evidence>
<dbReference type="PANTHER" id="PTHR30417">
    <property type="entry name" value="N-ACETYLMURAMOYL-L-ALANINE AMIDASE AMID"/>
    <property type="match status" value="1"/>
</dbReference>
<organism evidence="9 10">
    <name type="scientific">Paenibacillus arenosi</name>
    <dbReference type="NCBI Taxonomy" id="2774142"/>
    <lineage>
        <taxon>Bacteria</taxon>
        <taxon>Bacillati</taxon>
        <taxon>Bacillota</taxon>
        <taxon>Bacilli</taxon>
        <taxon>Bacillales</taxon>
        <taxon>Paenibacillaceae</taxon>
        <taxon>Paenibacillus</taxon>
    </lineage>
</organism>
<dbReference type="Pfam" id="PF01510">
    <property type="entry name" value="Amidase_2"/>
    <property type="match status" value="1"/>
</dbReference>
<dbReference type="SMART" id="SM00644">
    <property type="entry name" value="Ami_2"/>
    <property type="match status" value="1"/>
</dbReference>
<comment type="caution">
    <text evidence="9">The sequence shown here is derived from an EMBL/GenBank/DDBJ whole genome shotgun (WGS) entry which is preliminary data.</text>
</comment>
<comment type="similarity">
    <text evidence="2">Belongs to the N-acetylmuramoyl-L-alanine amidase 2 family.</text>
</comment>
<accession>A0ABR9AW49</accession>
<dbReference type="InterPro" id="IPR036505">
    <property type="entry name" value="Amidase/PGRP_sf"/>
</dbReference>
<evidence type="ECO:0000256" key="7">
    <source>
        <dbReference type="ARBA" id="ARBA00023316"/>
    </source>
</evidence>
<keyword evidence="7" id="KW-0961">Cell wall biogenesis/degradation</keyword>
<evidence type="ECO:0000256" key="4">
    <source>
        <dbReference type="ARBA" id="ARBA00022801"/>
    </source>
</evidence>
<dbReference type="Proteomes" id="UP000634529">
    <property type="component" value="Unassembled WGS sequence"/>
</dbReference>
<evidence type="ECO:0000256" key="2">
    <source>
        <dbReference type="ARBA" id="ARBA00007553"/>
    </source>
</evidence>
<evidence type="ECO:0000256" key="3">
    <source>
        <dbReference type="ARBA" id="ARBA00011901"/>
    </source>
</evidence>
<comment type="catalytic activity">
    <reaction evidence="1">
        <text>Hydrolyzes the link between N-acetylmuramoyl residues and L-amino acid residues in certain cell-wall glycopeptides.</text>
        <dbReference type="EC" id="3.5.1.28"/>
    </reaction>
</comment>
<dbReference type="SUPFAM" id="SSF55846">
    <property type="entry name" value="N-acetylmuramoyl-L-alanine amidase-like"/>
    <property type="match status" value="1"/>
</dbReference>
<sequence>MTYSVKQRLLPQGAANKPQRAMKPLYITIHNTDNTDRGATADAHARYLLNGSGGAKKSWHYTVDDHDIIQHLEDNEQGWHAGDGKGLGNTMSIGIEICMYEGMNEMLAWRQASWIVAHLMIKHGIPLSRIVPHRHWSGKGCPSRLLPHWQTFTRMIERVLVDMKGKDNASKGTGDKHSQTSQVSVNVKLSKGETSALEGHLLNGHVYVPLRDIAEALQLKLLWDNTNKRATLSE</sequence>
<reference evidence="9 10" key="1">
    <citation type="submission" date="2020-09" db="EMBL/GenBank/DDBJ databases">
        <title>Paenibacillus sp. CAU 1523 isolated from sand of Haeundae Beach.</title>
        <authorList>
            <person name="Kim W."/>
        </authorList>
    </citation>
    <scope>NUCLEOTIDE SEQUENCE [LARGE SCALE GENOMIC DNA]</scope>
    <source>
        <strain evidence="9 10">CAU 1523</strain>
    </source>
</reference>
<dbReference type="CDD" id="cd06583">
    <property type="entry name" value="PGRP"/>
    <property type="match status" value="1"/>
</dbReference>
<keyword evidence="6" id="KW-0178">Competence</keyword>
<evidence type="ECO:0000256" key="1">
    <source>
        <dbReference type="ARBA" id="ARBA00001561"/>
    </source>
</evidence>
<dbReference type="Gene3D" id="3.40.80.10">
    <property type="entry name" value="Peptidoglycan recognition protein-like"/>
    <property type="match status" value="1"/>
</dbReference>
<keyword evidence="5" id="KW-0749">Sporulation</keyword>
<dbReference type="PANTHER" id="PTHR30417:SF11">
    <property type="entry name" value="N-ACETYLMURAMOYL-L-ALANINE AMIDASE XLYA"/>
    <property type="match status" value="1"/>
</dbReference>
<dbReference type="InterPro" id="IPR002502">
    <property type="entry name" value="Amidase_domain"/>
</dbReference>
<dbReference type="Pfam" id="PF07833">
    <property type="entry name" value="Cu_amine_oxidN1"/>
    <property type="match status" value="1"/>
</dbReference>
<proteinExistence type="inferred from homology"/>
<protein>
    <recommendedName>
        <fullName evidence="3">N-acetylmuramoyl-L-alanine amidase</fullName>
        <ecNumber evidence="3">3.5.1.28</ecNumber>
    </recommendedName>
</protein>
<dbReference type="InterPro" id="IPR051206">
    <property type="entry name" value="NAMLAA_amidase_2"/>
</dbReference>
<evidence type="ECO:0000256" key="5">
    <source>
        <dbReference type="ARBA" id="ARBA00022969"/>
    </source>
</evidence>
<evidence type="ECO:0000256" key="6">
    <source>
        <dbReference type="ARBA" id="ARBA00023287"/>
    </source>
</evidence>
<gene>
    <name evidence="9" type="ORF">IFO66_08535</name>
</gene>
<dbReference type="EC" id="3.5.1.28" evidence="3"/>
<dbReference type="InterPro" id="IPR012854">
    <property type="entry name" value="Cu_amine_oxidase-like_N"/>
</dbReference>
<dbReference type="RefSeq" id="WP_192024746.1">
    <property type="nucleotide sequence ID" value="NZ_JACYTN010000004.1"/>
</dbReference>
<dbReference type="EMBL" id="JACYTN010000004">
    <property type="protein sequence ID" value="MBD8498358.1"/>
    <property type="molecule type" value="Genomic_DNA"/>
</dbReference>
<evidence type="ECO:0000259" key="8">
    <source>
        <dbReference type="SMART" id="SM00644"/>
    </source>
</evidence>
<evidence type="ECO:0000313" key="10">
    <source>
        <dbReference type="Proteomes" id="UP000634529"/>
    </source>
</evidence>